<reference evidence="5" key="1">
    <citation type="submission" date="2021-02" db="EMBL/GenBank/DDBJ databases">
        <authorList>
            <person name="Nowell W R."/>
        </authorList>
    </citation>
    <scope>NUCLEOTIDE SEQUENCE</scope>
</reference>
<keyword evidence="1" id="KW-0963">Cytoplasm</keyword>
<feature type="non-terminal residue" evidence="5">
    <location>
        <position position="1"/>
    </location>
</feature>
<dbReference type="Proteomes" id="UP000663823">
    <property type="component" value="Unassembled WGS sequence"/>
</dbReference>
<dbReference type="PANTHER" id="PTHR14005:SF0">
    <property type="entry name" value="EUKARYOTIC TRANSLATION INITIATION FACTOR 3 SUBUNIT A"/>
    <property type="match status" value="1"/>
</dbReference>
<dbReference type="GO" id="GO:0003743">
    <property type="term" value="F:translation initiation factor activity"/>
    <property type="evidence" value="ECO:0007669"/>
    <property type="project" value="UniProtKB-KW"/>
</dbReference>
<evidence type="ECO:0000313" key="5">
    <source>
        <dbReference type="EMBL" id="CAF4235117.1"/>
    </source>
</evidence>
<dbReference type="GO" id="GO:0071540">
    <property type="term" value="C:eukaryotic translation initiation factor 3 complex, eIF3e"/>
    <property type="evidence" value="ECO:0007669"/>
    <property type="project" value="TreeGrafter"/>
</dbReference>
<name>A0A820DQS2_9BILA</name>
<protein>
    <recommendedName>
        <fullName evidence="4">eIF3a PCI domain-containing protein</fullName>
    </recommendedName>
</protein>
<dbReference type="AlphaFoldDB" id="A0A820DQS2"/>
<sequence>MSVMKRTDVAKEAFKAVEDIHAFTTISKKTPRPQQLASYYNKVALVFWKAGNYVFHATTVLKL</sequence>
<dbReference type="InterPro" id="IPR054711">
    <property type="entry name" value="eIF3a_PCI_TPR-like"/>
</dbReference>
<gene>
    <name evidence="5" type="ORF">OTI717_LOCUS39881</name>
</gene>
<evidence type="ECO:0000256" key="3">
    <source>
        <dbReference type="ARBA" id="ARBA00022917"/>
    </source>
</evidence>
<dbReference type="EMBL" id="CAJOAX010028458">
    <property type="protein sequence ID" value="CAF4235117.1"/>
    <property type="molecule type" value="Genomic_DNA"/>
</dbReference>
<dbReference type="Pfam" id="PF22591">
    <property type="entry name" value="eIF3a_PCI_TPR-like"/>
    <property type="match status" value="1"/>
</dbReference>
<dbReference type="GO" id="GO:0043614">
    <property type="term" value="C:multi-eIF complex"/>
    <property type="evidence" value="ECO:0007669"/>
    <property type="project" value="TreeGrafter"/>
</dbReference>
<proteinExistence type="predicted"/>
<keyword evidence="3" id="KW-0648">Protein biosynthesis</keyword>
<dbReference type="Gene3D" id="1.25.40.860">
    <property type="match status" value="1"/>
</dbReference>
<dbReference type="GO" id="GO:0071541">
    <property type="term" value="C:eukaryotic translation initiation factor 3 complex, eIF3m"/>
    <property type="evidence" value="ECO:0007669"/>
    <property type="project" value="TreeGrafter"/>
</dbReference>
<dbReference type="GO" id="GO:0001732">
    <property type="term" value="P:formation of cytoplasmic translation initiation complex"/>
    <property type="evidence" value="ECO:0007669"/>
    <property type="project" value="TreeGrafter"/>
</dbReference>
<evidence type="ECO:0000313" key="6">
    <source>
        <dbReference type="Proteomes" id="UP000663823"/>
    </source>
</evidence>
<dbReference type="Gene3D" id="4.10.860.10">
    <property type="entry name" value="UVR domain"/>
    <property type="match status" value="1"/>
</dbReference>
<evidence type="ECO:0000256" key="2">
    <source>
        <dbReference type="ARBA" id="ARBA00022540"/>
    </source>
</evidence>
<evidence type="ECO:0000256" key="1">
    <source>
        <dbReference type="ARBA" id="ARBA00022490"/>
    </source>
</evidence>
<dbReference type="GO" id="GO:0002188">
    <property type="term" value="P:translation reinitiation"/>
    <property type="evidence" value="ECO:0007669"/>
    <property type="project" value="TreeGrafter"/>
</dbReference>
<keyword evidence="2" id="KW-0396">Initiation factor</keyword>
<comment type="caution">
    <text evidence="5">The sequence shown here is derived from an EMBL/GenBank/DDBJ whole genome shotgun (WGS) entry which is preliminary data.</text>
</comment>
<evidence type="ECO:0000259" key="4">
    <source>
        <dbReference type="Pfam" id="PF22591"/>
    </source>
</evidence>
<dbReference type="PANTHER" id="PTHR14005">
    <property type="entry name" value="EUKARYOTIC TRANSLATION INITIATION FACTOR 3, THETA SUBUNIT"/>
    <property type="match status" value="1"/>
</dbReference>
<accession>A0A820DQS2</accession>
<organism evidence="5 6">
    <name type="scientific">Rotaria sordida</name>
    <dbReference type="NCBI Taxonomy" id="392033"/>
    <lineage>
        <taxon>Eukaryota</taxon>
        <taxon>Metazoa</taxon>
        <taxon>Spiralia</taxon>
        <taxon>Gnathifera</taxon>
        <taxon>Rotifera</taxon>
        <taxon>Eurotatoria</taxon>
        <taxon>Bdelloidea</taxon>
        <taxon>Philodinida</taxon>
        <taxon>Philodinidae</taxon>
        <taxon>Rotaria</taxon>
    </lineage>
</organism>
<feature type="domain" description="eIF3a PCI" evidence="4">
    <location>
        <begin position="11"/>
        <end position="62"/>
    </location>
</feature>
<dbReference type="GO" id="GO:0003729">
    <property type="term" value="F:mRNA binding"/>
    <property type="evidence" value="ECO:0007669"/>
    <property type="project" value="TreeGrafter"/>
</dbReference>
<dbReference type="InterPro" id="IPR027512">
    <property type="entry name" value="EIF3A"/>
</dbReference>